<dbReference type="RefSeq" id="WP_095254382.1">
    <property type="nucleotide sequence ID" value="NZ_BOQQ01000001.1"/>
</dbReference>
<accession>A0A268NYP5</accession>
<dbReference type="FunFam" id="3.40.50.720:FF:000084">
    <property type="entry name" value="Short-chain dehydrogenase reductase"/>
    <property type="match status" value="1"/>
</dbReference>
<comment type="caution">
    <text evidence="3">The sequence shown here is derived from an EMBL/GenBank/DDBJ whole genome shotgun (WGS) entry which is preliminary data.</text>
</comment>
<dbReference type="PRINTS" id="PR00081">
    <property type="entry name" value="GDHRDH"/>
</dbReference>
<dbReference type="PRINTS" id="PR00080">
    <property type="entry name" value="SDRFAMILY"/>
</dbReference>
<dbReference type="GO" id="GO:0008206">
    <property type="term" value="P:bile acid metabolic process"/>
    <property type="evidence" value="ECO:0007669"/>
    <property type="project" value="UniProtKB-ARBA"/>
</dbReference>
<dbReference type="Proteomes" id="UP000216207">
    <property type="component" value="Unassembled WGS sequence"/>
</dbReference>
<evidence type="ECO:0000313" key="3">
    <source>
        <dbReference type="EMBL" id="PAE88636.1"/>
    </source>
</evidence>
<reference evidence="3 4" key="1">
    <citation type="submission" date="2017-07" db="EMBL/GenBank/DDBJ databases">
        <title>Isolation and whole genome analysis of endospore-forming bacteria from heroin.</title>
        <authorList>
            <person name="Kalinowski J."/>
            <person name="Ahrens B."/>
            <person name="Al-Dilaimi A."/>
            <person name="Winkler A."/>
            <person name="Wibberg D."/>
            <person name="Schleenbecker U."/>
            <person name="Ruckert C."/>
            <person name="Wolfel R."/>
            <person name="Grass G."/>
        </authorList>
    </citation>
    <scope>NUCLEOTIDE SEQUENCE [LARGE SCALE GENOMIC DNA]</scope>
    <source>
        <strain evidence="3 4">7539</strain>
    </source>
</reference>
<dbReference type="NCBIfam" id="NF005559">
    <property type="entry name" value="PRK07231.1"/>
    <property type="match status" value="1"/>
</dbReference>
<gene>
    <name evidence="3" type="ORF">CHH72_12135</name>
</gene>
<sequence length="257" mass="27217">MTASTIFDLSTKHAVVTGGAQGLGFTIAKSLAAFGCDIAIVDIDAEAAAKAAQEITTTYSVNTRSIQADVSKEEEVSAMVDRVLESFPQIDVLVNNAGIVKKIDTLDMTYSDWKRTMDVNINALFLTSKQVGKHMVANGSGSIMNMSSMSAMIANREAQSAYNASKGAVSMLTKSLASEWAPYGIRVNAIAPGYMASQMTGPLFAPGGELEHILDHVPMKRLGRPDELSGIAVYLASDASSFTTGSIIVVDGGYTTW</sequence>
<dbReference type="Pfam" id="PF13561">
    <property type="entry name" value="adh_short_C2"/>
    <property type="match status" value="1"/>
</dbReference>
<comment type="similarity">
    <text evidence="1">Belongs to the short-chain dehydrogenases/reductases (SDR) family.</text>
</comment>
<evidence type="ECO:0000256" key="2">
    <source>
        <dbReference type="ARBA" id="ARBA00023002"/>
    </source>
</evidence>
<dbReference type="InterPro" id="IPR002347">
    <property type="entry name" value="SDR_fam"/>
</dbReference>
<dbReference type="Gene3D" id="3.40.50.720">
    <property type="entry name" value="NAD(P)-binding Rossmann-like Domain"/>
    <property type="match status" value="1"/>
</dbReference>
<dbReference type="EMBL" id="NPCC01000014">
    <property type="protein sequence ID" value="PAE88636.1"/>
    <property type="molecule type" value="Genomic_DNA"/>
</dbReference>
<name>A0A268NYP5_SHOCL</name>
<evidence type="ECO:0000256" key="1">
    <source>
        <dbReference type="ARBA" id="ARBA00006484"/>
    </source>
</evidence>
<keyword evidence="2" id="KW-0560">Oxidoreductase</keyword>
<dbReference type="GO" id="GO:0016616">
    <property type="term" value="F:oxidoreductase activity, acting on the CH-OH group of donors, NAD or NADP as acceptor"/>
    <property type="evidence" value="ECO:0007669"/>
    <property type="project" value="TreeGrafter"/>
</dbReference>
<dbReference type="AlphaFoldDB" id="A0A268NYP5"/>
<dbReference type="PANTHER" id="PTHR42760:SF115">
    <property type="entry name" value="3-OXOACYL-[ACYL-CARRIER-PROTEIN] REDUCTASE FABG"/>
    <property type="match status" value="1"/>
</dbReference>
<dbReference type="PANTHER" id="PTHR42760">
    <property type="entry name" value="SHORT-CHAIN DEHYDROGENASES/REDUCTASES FAMILY MEMBER"/>
    <property type="match status" value="1"/>
</dbReference>
<dbReference type="SUPFAM" id="SSF51735">
    <property type="entry name" value="NAD(P)-binding Rossmann-fold domains"/>
    <property type="match status" value="1"/>
</dbReference>
<protein>
    <submittedName>
        <fullName evidence="3">Short-chain dehydrogenase</fullName>
    </submittedName>
</protein>
<organism evidence="3 4">
    <name type="scientific">Shouchella clausii</name>
    <name type="common">Alkalihalobacillus clausii</name>
    <dbReference type="NCBI Taxonomy" id="79880"/>
    <lineage>
        <taxon>Bacteria</taxon>
        <taxon>Bacillati</taxon>
        <taxon>Bacillota</taxon>
        <taxon>Bacilli</taxon>
        <taxon>Bacillales</taxon>
        <taxon>Bacillaceae</taxon>
        <taxon>Shouchella</taxon>
    </lineage>
</organism>
<dbReference type="InterPro" id="IPR036291">
    <property type="entry name" value="NAD(P)-bd_dom_sf"/>
</dbReference>
<evidence type="ECO:0000313" key="4">
    <source>
        <dbReference type="Proteomes" id="UP000216207"/>
    </source>
</evidence>
<proteinExistence type="inferred from homology"/>